<dbReference type="InterPro" id="IPR011993">
    <property type="entry name" value="PH-like_dom_sf"/>
</dbReference>
<evidence type="ECO:0000313" key="15">
    <source>
        <dbReference type="Proteomes" id="UP000005203"/>
    </source>
</evidence>
<feature type="region of interest" description="Disordered" evidence="9">
    <location>
        <begin position="792"/>
        <end position="824"/>
    </location>
</feature>
<dbReference type="InterPro" id="IPR035892">
    <property type="entry name" value="C2_domain_sf"/>
</dbReference>
<keyword evidence="6" id="KW-0965">Cell junction</keyword>
<evidence type="ECO:0000256" key="5">
    <source>
        <dbReference type="ARBA" id="ARBA00022833"/>
    </source>
</evidence>
<evidence type="ECO:0000256" key="7">
    <source>
        <dbReference type="ARBA" id="ARBA00022999"/>
    </source>
</evidence>
<feature type="domain" description="Phosphatase tensin-type" evidence="12">
    <location>
        <begin position="194"/>
        <end position="358"/>
    </location>
</feature>
<proteinExistence type="inferred from homology"/>
<feature type="region of interest" description="Disordered" evidence="9">
    <location>
        <begin position="712"/>
        <end position="733"/>
    </location>
</feature>
<evidence type="ECO:0000259" key="10">
    <source>
        <dbReference type="PROSITE" id="PS50001"/>
    </source>
</evidence>
<dbReference type="Gene3D" id="3.30.60.20">
    <property type="match status" value="1"/>
</dbReference>
<dbReference type="CTD" id="41144"/>
<keyword evidence="15" id="KW-1185">Reference proteome</keyword>
<keyword evidence="4" id="KW-0479">Metal-binding</keyword>
<dbReference type="SMART" id="SM01326">
    <property type="entry name" value="PTEN_C2"/>
    <property type="match status" value="1"/>
</dbReference>
<organism evidence="14">
    <name type="scientific">Apis mellifera</name>
    <name type="common">Honeybee</name>
    <dbReference type="NCBI Taxonomy" id="7460"/>
    <lineage>
        <taxon>Eukaryota</taxon>
        <taxon>Metazoa</taxon>
        <taxon>Ecdysozoa</taxon>
        <taxon>Arthropoda</taxon>
        <taxon>Hexapoda</taxon>
        <taxon>Insecta</taxon>
        <taxon>Pterygota</taxon>
        <taxon>Neoptera</taxon>
        <taxon>Endopterygota</taxon>
        <taxon>Hymenoptera</taxon>
        <taxon>Apocrita</taxon>
        <taxon>Aculeata</taxon>
        <taxon>Apoidea</taxon>
        <taxon>Anthophila</taxon>
        <taxon>Apidae</taxon>
        <taxon>Apis</taxon>
    </lineage>
</organism>
<dbReference type="GO" id="GO:0005925">
    <property type="term" value="C:focal adhesion"/>
    <property type="evidence" value="ECO:0007669"/>
    <property type="project" value="TreeGrafter"/>
</dbReference>
<dbReference type="SUPFAM" id="SSF57889">
    <property type="entry name" value="Cysteine-rich domain"/>
    <property type="match status" value="1"/>
</dbReference>
<evidence type="ECO:0000259" key="12">
    <source>
        <dbReference type="PROSITE" id="PS51181"/>
    </source>
</evidence>
<dbReference type="InterPro" id="IPR006020">
    <property type="entry name" value="PTB/PI_dom"/>
</dbReference>
<comment type="subcellular location">
    <subcellularLocation>
        <location evidence="1">Cell junction</location>
    </subcellularLocation>
</comment>
<dbReference type="InterPro" id="IPR000980">
    <property type="entry name" value="SH2"/>
</dbReference>
<evidence type="ECO:0000256" key="1">
    <source>
        <dbReference type="ARBA" id="ARBA00004282"/>
    </source>
</evidence>
<dbReference type="PROSITE" id="PS51182">
    <property type="entry name" value="C2_TENSIN"/>
    <property type="match status" value="1"/>
</dbReference>
<dbReference type="OrthoDB" id="6273691at2759"/>
<feature type="region of interest" description="Disordered" evidence="9">
    <location>
        <begin position="642"/>
        <end position="700"/>
    </location>
</feature>
<evidence type="ECO:0000256" key="2">
    <source>
        <dbReference type="ARBA" id="ARBA00007881"/>
    </source>
</evidence>
<dbReference type="Pfam" id="PF00017">
    <property type="entry name" value="SH2"/>
    <property type="match status" value="1"/>
</dbReference>
<dbReference type="InterPro" id="IPR029023">
    <property type="entry name" value="Tensin_phosphatase"/>
</dbReference>
<dbReference type="Gene3D" id="2.30.29.30">
    <property type="entry name" value="Pleckstrin-homology domain (PH domain)/Phosphotyrosine-binding domain (PTB)"/>
    <property type="match status" value="1"/>
</dbReference>
<evidence type="ECO:0000256" key="9">
    <source>
        <dbReference type="SAM" id="MobiDB-lite"/>
    </source>
</evidence>
<evidence type="ECO:0000256" key="8">
    <source>
        <dbReference type="PROSITE-ProRule" id="PRU00191"/>
    </source>
</evidence>
<feature type="region of interest" description="Disordered" evidence="9">
    <location>
        <begin position="1061"/>
        <end position="1180"/>
    </location>
</feature>
<evidence type="ECO:0000259" key="13">
    <source>
        <dbReference type="PROSITE" id="PS51182"/>
    </source>
</evidence>
<evidence type="ECO:0000259" key="11">
    <source>
        <dbReference type="PROSITE" id="PS50081"/>
    </source>
</evidence>
<feature type="compositionally biased region" description="Basic and acidic residues" evidence="9">
    <location>
        <begin position="712"/>
        <end position="727"/>
    </location>
</feature>
<dbReference type="PROSITE" id="PS51181">
    <property type="entry name" value="PPASE_TENSIN"/>
    <property type="match status" value="1"/>
</dbReference>
<feature type="domain" description="Phorbol-ester/DAG-type" evidence="11">
    <location>
        <begin position="38"/>
        <end position="85"/>
    </location>
</feature>
<feature type="region of interest" description="Disordered" evidence="9">
    <location>
        <begin position="908"/>
        <end position="945"/>
    </location>
</feature>
<dbReference type="InterPro" id="IPR013625">
    <property type="entry name" value="PTB"/>
</dbReference>
<dbReference type="PANTHER" id="PTHR45734:SF10">
    <property type="entry name" value="BLISTERY, ISOFORM A"/>
    <property type="match status" value="1"/>
</dbReference>
<protein>
    <submittedName>
        <fullName evidence="16">Tensin-1 isoform X14</fullName>
    </submittedName>
</protein>
<dbReference type="CDD" id="cd01213">
    <property type="entry name" value="PTB_tensin"/>
    <property type="match status" value="1"/>
</dbReference>
<feature type="compositionally biased region" description="Low complexity" evidence="9">
    <location>
        <begin position="673"/>
        <end position="684"/>
    </location>
</feature>
<evidence type="ECO:0000313" key="14">
    <source>
        <dbReference type="EnsemblMetazoa" id="XP_006560435"/>
    </source>
</evidence>
<keyword evidence="7 8" id="KW-0727">SH2 domain</keyword>
<dbReference type="PROSITE" id="PS50081">
    <property type="entry name" value="ZF_DAG_PE_2"/>
    <property type="match status" value="1"/>
</dbReference>
<dbReference type="GO" id="GO:0046872">
    <property type="term" value="F:metal ion binding"/>
    <property type="evidence" value="ECO:0007669"/>
    <property type="project" value="UniProtKB-KW"/>
</dbReference>
<dbReference type="Pfam" id="PF08416">
    <property type="entry name" value="PTB"/>
    <property type="match status" value="1"/>
</dbReference>
<reference evidence="16" key="2">
    <citation type="submission" date="2025-04" db="UniProtKB">
        <authorList>
            <consortium name="RefSeq"/>
        </authorList>
    </citation>
    <scope>IDENTIFICATION</scope>
    <source>
        <strain evidence="16">DH4</strain>
        <tissue evidence="16">Whole body</tissue>
    </source>
</reference>
<keyword evidence="5" id="KW-0862">Zinc</keyword>
<dbReference type="SMART" id="SM00252">
    <property type="entry name" value="SH2"/>
    <property type="match status" value="1"/>
</dbReference>
<evidence type="ECO:0000313" key="16">
    <source>
        <dbReference type="RefSeq" id="XP_006560435.2"/>
    </source>
</evidence>
<dbReference type="InterPro" id="IPR002219">
    <property type="entry name" value="PKC_DAG/PE"/>
</dbReference>
<feature type="region of interest" description="Disordered" evidence="9">
    <location>
        <begin position="523"/>
        <end position="550"/>
    </location>
</feature>
<evidence type="ECO:0000256" key="6">
    <source>
        <dbReference type="ARBA" id="ARBA00022949"/>
    </source>
</evidence>
<dbReference type="InterPro" id="IPR014020">
    <property type="entry name" value="Tensin_C2-dom"/>
</dbReference>
<accession>A0A7M7GM11</accession>
<name>A0A7M7GM11_APIME</name>
<gene>
    <name evidence="16" type="primary">LOC408429</name>
</gene>
<feature type="region of interest" description="Disordered" evidence="9">
    <location>
        <begin position="569"/>
        <end position="605"/>
    </location>
</feature>
<dbReference type="Proteomes" id="UP000005203">
    <property type="component" value="Linkage group LG13"/>
</dbReference>
<dbReference type="SUPFAM" id="SSF49562">
    <property type="entry name" value="C2 domain (Calcium/lipid-binding domain, CaLB)"/>
    <property type="match status" value="1"/>
</dbReference>
<dbReference type="InterPro" id="IPR029021">
    <property type="entry name" value="Prot-tyrosine_phosphatase-like"/>
</dbReference>
<comment type="similarity">
    <text evidence="2">Belongs to the PTEN phosphatase protein family.</text>
</comment>
<dbReference type="CDD" id="cd20826">
    <property type="entry name" value="C1_TNS2-like"/>
    <property type="match status" value="1"/>
</dbReference>
<feature type="domain" description="SH2" evidence="10">
    <location>
        <begin position="1198"/>
        <end position="1305"/>
    </location>
</feature>
<dbReference type="SUPFAM" id="SSF50729">
    <property type="entry name" value="PH domain-like"/>
    <property type="match status" value="1"/>
</dbReference>
<dbReference type="SMART" id="SM00462">
    <property type="entry name" value="PTB"/>
    <property type="match status" value="1"/>
</dbReference>
<feature type="domain" description="C2 tensin-type" evidence="13">
    <location>
        <begin position="363"/>
        <end position="485"/>
    </location>
</feature>
<dbReference type="SUPFAM" id="SSF55550">
    <property type="entry name" value="SH2 domain"/>
    <property type="match status" value="1"/>
</dbReference>
<feature type="compositionally biased region" description="Polar residues" evidence="9">
    <location>
        <begin position="1114"/>
        <end position="1135"/>
    </location>
</feature>
<evidence type="ECO:0000256" key="4">
    <source>
        <dbReference type="ARBA" id="ARBA00022723"/>
    </source>
</evidence>
<dbReference type="InterPro" id="IPR036860">
    <property type="entry name" value="SH2_dom_sf"/>
</dbReference>
<dbReference type="InterPro" id="IPR033929">
    <property type="entry name" value="Tensin_PTB"/>
</dbReference>
<dbReference type="Pfam" id="PF10409">
    <property type="entry name" value="PTEN_C2"/>
    <property type="match status" value="1"/>
</dbReference>
<dbReference type="SUPFAM" id="SSF52799">
    <property type="entry name" value="(Phosphotyrosine protein) phosphatases II"/>
    <property type="match status" value="1"/>
</dbReference>
<feature type="region of interest" description="Disordered" evidence="9">
    <location>
        <begin position="981"/>
        <end position="1008"/>
    </location>
</feature>
<dbReference type="GeneID" id="408429"/>
<sequence>MPWIKCLGGGGGKARRGKPLSVSQPIHLLVKSEFEPQCHVFRTKQLRKPRPCHLCHQAVIKQASCCRVCKYICHKTCEDKGARFRDTSQQIHKQWQADPARAFPTVGTVATAGSISPTSGEISTPNSTPSPSPSPTNSQQVAHNGGYEAQPKNVNTISRSKQQQQQQIQTSSSTTTPARTPGVGADATTTGSGKGGGRVTEVMELCYVTERIIALWYREDAQGVLEHATALLRGKHADNYMIFNLSSPGRAGEPNTREAGWPQGLAPSLERLCALCKELDSWLNGAPNRVVVLHARGSKERLGVAVSAYMNYSSICGGRDQALDRFAMRRFLDDKIGSLQVPSHRRYIKYFSGLLSGSLRISQSPLYLTHLTVLGVPLFEPTGCRAFLKVYEGLNPVYTSDLYSVTNAREFTVNLGGLRLRGDILVKCYHRVYSKQSREVMFSLQFHTCVITENVVSFPRSELDVACDDPRCPPDSVVTLYFATDAKRQDGPVPAPTPAVPHASAHHDPILHWDSYTNLEISDDEGRETPLSPPPPSSSSVQTSPRGLGYTCGPIDGSLYAVVHQGAAGGARGSPLTVSMDSGISSAPPQRPSPPEPEPDNQAHGDLDKLLHDMMLTVESMPDPPTEDYRTDRSEKMYIQETRSYSSHASSHSPSTYSTLKDSYRNYSTGKDSSPPYNSSSSYSTLKNEYREPSTKIDHRRDEFEYRVSPDRKITESSTDPYRKHGDSFSPPGNIDYIDEDIPYHARQTSQPFSYGATTDMLKHQKLSSPSLVRKASVRGAAPVVDFEDILGENSRRPVSPLSPNTPDPPPEFANGSAKNASDHVDGLSWLRQQQLKLAARRDERNPGKLWRQETGNRVIGELRSLQRGRMRHDGYASDSAVLDDDEDTWLVNSTSGQSQSRAALYTSAPASPLLPQRSSSRKYNGTTGTGTLGRPRAESVNERPFMSVKRAYEYRKYSDNQSHNDSASSWTERSISPGSAVVSSASRPQTPAFPVHPRTPYVNNSSPTVTFAADRSYSTNATYNVNNNNNNLNNVEAAGNNNNNVGNYASERTIYIEERREVSKETGLPPKSPTTQRRLSFPASGPLKQTHNKRWPLTNQSASFDYSKDRSVSPINEPTTMQQQSQAVSRSPGTPTHIEFAQNPKSATSYTSINSGGQSSPQVQYYGSRRSSVHSNTEPQEVADVNVKFVRDTSRIWYKPNISREQAISMLKDAAPGTFVVRDSNSFPGAFGLALKVATPPPGAPSSPRDPSSELVRHFLIEPTSRGVRLKGCANEPVFSSLSALVYQHSLMAMALPCPLLLPEPEAAARALDSPGTNSTQQLLAQGAACNVLYLFTMDMESLTGPQAIKKAVTTMFEQKPLPAATIVHFKVSTQGITLTDNARKLFFRRHYPTNNISYCGLDTEERTWDFASEETGRSVSAHRCFGFVARKPAHKSDNQCHVFAELEPEQPATAIVNFVNKVMMGNSIAKANIV</sequence>
<feature type="compositionally biased region" description="Polar residues" evidence="9">
    <location>
        <begin position="111"/>
        <end position="122"/>
    </location>
</feature>
<keyword evidence="3" id="KW-0597">Phosphoprotein</keyword>
<dbReference type="Gene3D" id="2.60.40.1110">
    <property type="match status" value="1"/>
</dbReference>
<dbReference type="PROSITE" id="PS50001">
    <property type="entry name" value="SH2"/>
    <property type="match status" value="1"/>
</dbReference>
<reference evidence="14" key="1">
    <citation type="submission" date="2021-01" db="UniProtKB">
        <authorList>
            <consortium name="EnsemblMetazoa"/>
        </authorList>
    </citation>
    <scope>IDENTIFICATION</scope>
    <source>
        <strain evidence="14">DH4</strain>
    </source>
</reference>
<feature type="compositionally biased region" description="Low complexity" evidence="9">
    <location>
        <begin position="156"/>
        <end position="176"/>
    </location>
</feature>
<feature type="compositionally biased region" description="Basic and acidic residues" evidence="9">
    <location>
        <begin position="688"/>
        <end position="700"/>
    </location>
</feature>
<feature type="region of interest" description="Disordered" evidence="9">
    <location>
        <begin position="110"/>
        <end position="196"/>
    </location>
</feature>
<feature type="compositionally biased region" description="Polar residues" evidence="9">
    <location>
        <begin position="1144"/>
        <end position="1180"/>
    </location>
</feature>
<dbReference type="InterPro" id="IPR046349">
    <property type="entry name" value="C1-like_sf"/>
</dbReference>
<evidence type="ECO:0000256" key="3">
    <source>
        <dbReference type="ARBA" id="ARBA00022553"/>
    </source>
</evidence>
<dbReference type="PANTHER" id="PTHR45734">
    <property type="entry name" value="TENSIN"/>
    <property type="match status" value="1"/>
</dbReference>
<dbReference type="EnsemblMetazoa" id="XM_006560372">
    <property type="protein sequence ID" value="XP_006560435"/>
    <property type="gene ID" value="LOC408429"/>
</dbReference>
<dbReference type="InterPro" id="IPR051484">
    <property type="entry name" value="Tensin_PTEN_phosphatase"/>
</dbReference>
<dbReference type="RefSeq" id="XP_006560435.2">
    <property type="nucleotide sequence ID" value="XM_006560372.3"/>
</dbReference>
<accession>A0A8B6YXR7</accession>
<dbReference type="Gene3D" id="3.90.190.10">
    <property type="entry name" value="Protein tyrosine phosphatase superfamily"/>
    <property type="match status" value="1"/>
</dbReference>
<dbReference type="Gene3D" id="3.30.505.10">
    <property type="entry name" value="SH2 domain"/>
    <property type="match status" value="1"/>
</dbReference>
<feature type="compositionally biased region" description="Low complexity" evidence="9">
    <location>
        <begin position="644"/>
        <end position="659"/>
    </location>
</feature>
<feature type="compositionally biased region" description="Polar residues" evidence="9">
    <location>
        <begin position="981"/>
        <end position="990"/>
    </location>
</feature>